<protein>
    <recommendedName>
        <fullName evidence="4">Fungal-type protein kinase domain-containing protein</fullName>
    </recommendedName>
</protein>
<dbReference type="HOGENOM" id="CLU_1454933_0_0_1"/>
<dbReference type="Proteomes" id="UP000054166">
    <property type="component" value="Unassembled WGS sequence"/>
</dbReference>
<name>A0A0C3FH92_PILCF</name>
<gene>
    <name evidence="2" type="ORF">PILCRDRAFT_819381</name>
</gene>
<evidence type="ECO:0000313" key="2">
    <source>
        <dbReference type="EMBL" id="KIM83735.1"/>
    </source>
</evidence>
<evidence type="ECO:0000313" key="3">
    <source>
        <dbReference type="Proteomes" id="UP000054166"/>
    </source>
</evidence>
<feature type="compositionally biased region" description="Polar residues" evidence="1">
    <location>
        <begin position="64"/>
        <end position="73"/>
    </location>
</feature>
<dbReference type="InParanoid" id="A0A0C3FH92"/>
<organism evidence="2 3">
    <name type="scientific">Piloderma croceum (strain F 1598)</name>
    <dbReference type="NCBI Taxonomy" id="765440"/>
    <lineage>
        <taxon>Eukaryota</taxon>
        <taxon>Fungi</taxon>
        <taxon>Dikarya</taxon>
        <taxon>Basidiomycota</taxon>
        <taxon>Agaricomycotina</taxon>
        <taxon>Agaricomycetes</taxon>
        <taxon>Agaricomycetidae</taxon>
        <taxon>Atheliales</taxon>
        <taxon>Atheliaceae</taxon>
        <taxon>Piloderma</taxon>
    </lineage>
</organism>
<dbReference type="AlphaFoldDB" id="A0A0C3FH92"/>
<reference evidence="3" key="2">
    <citation type="submission" date="2015-01" db="EMBL/GenBank/DDBJ databases">
        <title>Evolutionary Origins and Diversification of the Mycorrhizal Mutualists.</title>
        <authorList>
            <consortium name="DOE Joint Genome Institute"/>
            <consortium name="Mycorrhizal Genomics Consortium"/>
            <person name="Kohler A."/>
            <person name="Kuo A."/>
            <person name="Nagy L.G."/>
            <person name="Floudas D."/>
            <person name="Copeland A."/>
            <person name="Barry K.W."/>
            <person name="Cichocki N."/>
            <person name="Veneault-Fourrey C."/>
            <person name="LaButti K."/>
            <person name="Lindquist E.A."/>
            <person name="Lipzen A."/>
            <person name="Lundell T."/>
            <person name="Morin E."/>
            <person name="Murat C."/>
            <person name="Riley R."/>
            <person name="Ohm R."/>
            <person name="Sun H."/>
            <person name="Tunlid A."/>
            <person name="Henrissat B."/>
            <person name="Grigoriev I.V."/>
            <person name="Hibbett D.S."/>
            <person name="Martin F."/>
        </authorList>
    </citation>
    <scope>NUCLEOTIDE SEQUENCE [LARGE SCALE GENOMIC DNA]</scope>
    <source>
        <strain evidence="3">F 1598</strain>
    </source>
</reference>
<dbReference type="OrthoDB" id="3250473at2759"/>
<reference evidence="2 3" key="1">
    <citation type="submission" date="2014-04" db="EMBL/GenBank/DDBJ databases">
        <authorList>
            <consortium name="DOE Joint Genome Institute"/>
            <person name="Kuo A."/>
            <person name="Tarkka M."/>
            <person name="Buscot F."/>
            <person name="Kohler A."/>
            <person name="Nagy L.G."/>
            <person name="Floudas D."/>
            <person name="Copeland A."/>
            <person name="Barry K.W."/>
            <person name="Cichocki N."/>
            <person name="Veneault-Fourrey C."/>
            <person name="LaButti K."/>
            <person name="Lindquist E.A."/>
            <person name="Lipzen A."/>
            <person name="Lundell T."/>
            <person name="Morin E."/>
            <person name="Murat C."/>
            <person name="Sun H."/>
            <person name="Tunlid A."/>
            <person name="Henrissat B."/>
            <person name="Grigoriev I.V."/>
            <person name="Hibbett D.S."/>
            <person name="Martin F."/>
            <person name="Nordberg H.P."/>
            <person name="Cantor M.N."/>
            <person name="Hua S.X."/>
        </authorList>
    </citation>
    <scope>NUCLEOTIDE SEQUENCE [LARGE SCALE GENOMIC DNA]</scope>
    <source>
        <strain evidence="2 3">F 1598</strain>
    </source>
</reference>
<evidence type="ECO:0008006" key="4">
    <source>
        <dbReference type="Google" id="ProtNLM"/>
    </source>
</evidence>
<sequence length="186" mass="20822">MPVQIPNWLLRRFNAVYHEPPHYESSYYGPINMLLTTYFPAVDGYLVKPQARLRQPPSPGARTSIDSTGQKVGTRSDDGNPDFLVSKGSPTLDADVPLLIYEVKRHDVGDAEAAHQIDRYIEWGMQYLSQLGSPMGRMRAVLVIGSKSKLFMLDWGSQSQAVHAEYDLDTTGDEILAILQNIRDGQ</sequence>
<dbReference type="EMBL" id="KN832990">
    <property type="protein sequence ID" value="KIM83735.1"/>
    <property type="molecule type" value="Genomic_DNA"/>
</dbReference>
<evidence type="ECO:0000256" key="1">
    <source>
        <dbReference type="SAM" id="MobiDB-lite"/>
    </source>
</evidence>
<feature type="region of interest" description="Disordered" evidence="1">
    <location>
        <begin position="52"/>
        <end position="88"/>
    </location>
</feature>
<keyword evidence="3" id="KW-1185">Reference proteome</keyword>
<accession>A0A0C3FH92</accession>
<proteinExistence type="predicted"/>